<name>A0A1G1T3C5_9BACT</name>
<accession>A0A1G1T3C5</accession>
<proteinExistence type="predicted"/>
<dbReference type="AlphaFoldDB" id="A0A1G1T3C5"/>
<keyword evidence="2" id="KW-1185">Reference proteome</keyword>
<sequence>MHMSPTWILTTKNQATDAKLNTFTMGKDTVQTRNSVIARVTELPGIDEISKRELISYLMADVRRYSKK</sequence>
<organism evidence="1 2">
    <name type="scientific">Hymenobacter glacialis</name>
    <dbReference type="NCBI Taxonomy" id="1908236"/>
    <lineage>
        <taxon>Bacteria</taxon>
        <taxon>Pseudomonadati</taxon>
        <taxon>Bacteroidota</taxon>
        <taxon>Cytophagia</taxon>
        <taxon>Cytophagales</taxon>
        <taxon>Hymenobacteraceae</taxon>
        <taxon>Hymenobacter</taxon>
    </lineage>
</organism>
<gene>
    <name evidence="1" type="ORF">BEN48_14530</name>
</gene>
<evidence type="ECO:0000313" key="1">
    <source>
        <dbReference type="EMBL" id="OGX85379.1"/>
    </source>
</evidence>
<dbReference type="Proteomes" id="UP000177791">
    <property type="component" value="Unassembled WGS sequence"/>
</dbReference>
<reference evidence="1 2" key="1">
    <citation type="submission" date="2016-08" db="EMBL/GenBank/DDBJ databases">
        <title>Hymenobacter coccineus sp. nov., Hymenobacter lapidarius sp. nov. and Hymenobacter glacialis sp. nov., isolated from Antarctic soil.</title>
        <authorList>
            <person name="Sedlacek I."/>
            <person name="Kralova S."/>
            <person name="Kyrova K."/>
            <person name="Maslanova I."/>
            <person name="Stankova E."/>
            <person name="Vrbovska V."/>
            <person name="Nemec M."/>
            <person name="Bartak M."/>
            <person name="Svec P."/>
            <person name="Busse H.-J."/>
            <person name="Pantucek R."/>
        </authorList>
    </citation>
    <scope>NUCLEOTIDE SEQUENCE [LARGE SCALE GENOMIC DNA]</scope>
    <source>
        <strain evidence="1 2">CCM 8648</strain>
    </source>
</reference>
<dbReference type="STRING" id="1908236.BEN48_14530"/>
<protein>
    <submittedName>
        <fullName evidence="1">Uncharacterized protein</fullName>
    </submittedName>
</protein>
<comment type="caution">
    <text evidence="1">The sequence shown here is derived from an EMBL/GenBank/DDBJ whole genome shotgun (WGS) entry which is preliminary data.</text>
</comment>
<dbReference type="EMBL" id="MDZC01000059">
    <property type="protein sequence ID" value="OGX85379.1"/>
    <property type="molecule type" value="Genomic_DNA"/>
</dbReference>
<evidence type="ECO:0000313" key="2">
    <source>
        <dbReference type="Proteomes" id="UP000177791"/>
    </source>
</evidence>